<dbReference type="RefSeq" id="WP_109903908.1">
    <property type="nucleotide sequence ID" value="NZ_QGLE01000003.1"/>
</dbReference>
<dbReference type="Pfam" id="PF23357">
    <property type="entry name" value="DUF7088"/>
    <property type="match status" value="1"/>
</dbReference>
<dbReference type="AlphaFoldDB" id="A0A317ECL0"/>
<gene>
    <name evidence="6" type="ORF">DKG74_06545</name>
</gene>
<evidence type="ECO:0000256" key="3">
    <source>
        <dbReference type="SAM" id="Phobius"/>
    </source>
</evidence>
<keyword evidence="3" id="KW-0472">Membrane</keyword>
<protein>
    <submittedName>
        <fullName evidence="6">ABC transporter</fullName>
    </submittedName>
</protein>
<feature type="transmembrane region" description="Helical" evidence="3">
    <location>
        <begin position="612"/>
        <end position="632"/>
    </location>
</feature>
<comment type="caution">
    <text evidence="6">The sequence shown here is derived from an EMBL/GenBank/DDBJ whole genome shotgun (WGS) entry which is preliminary data.</text>
</comment>
<evidence type="ECO:0000256" key="2">
    <source>
        <dbReference type="SAM" id="MobiDB-lite"/>
    </source>
</evidence>
<keyword evidence="3" id="KW-1133">Transmembrane helix</keyword>
<name>A0A317ECL0_9PROT</name>
<evidence type="ECO:0000313" key="7">
    <source>
        <dbReference type="Proteomes" id="UP000245461"/>
    </source>
</evidence>
<evidence type="ECO:0000259" key="4">
    <source>
        <dbReference type="Pfam" id="PF09822"/>
    </source>
</evidence>
<dbReference type="EMBL" id="QGLE01000003">
    <property type="protein sequence ID" value="PWR24461.1"/>
    <property type="molecule type" value="Genomic_DNA"/>
</dbReference>
<keyword evidence="1" id="KW-0175">Coiled coil</keyword>
<keyword evidence="3" id="KW-0812">Transmembrane</keyword>
<evidence type="ECO:0000259" key="5">
    <source>
        <dbReference type="Pfam" id="PF23357"/>
    </source>
</evidence>
<dbReference type="Proteomes" id="UP000245461">
    <property type="component" value="Unassembled WGS sequence"/>
</dbReference>
<dbReference type="Pfam" id="PF09822">
    <property type="entry name" value="ABC_transp_aux"/>
    <property type="match status" value="1"/>
</dbReference>
<keyword evidence="7" id="KW-1185">Reference proteome</keyword>
<feature type="region of interest" description="Disordered" evidence="2">
    <location>
        <begin position="417"/>
        <end position="442"/>
    </location>
</feature>
<feature type="domain" description="DUF7088" evidence="5">
    <location>
        <begin position="41"/>
        <end position="139"/>
    </location>
</feature>
<dbReference type="InterPro" id="IPR019196">
    <property type="entry name" value="ABC_transp_unknown"/>
</dbReference>
<organism evidence="6 7">
    <name type="scientific">Zavarzinia aquatilis</name>
    <dbReference type="NCBI Taxonomy" id="2211142"/>
    <lineage>
        <taxon>Bacteria</taxon>
        <taxon>Pseudomonadati</taxon>
        <taxon>Pseudomonadota</taxon>
        <taxon>Alphaproteobacteria</taxon>
        <taxon>Rhodospirillales</taxon>
        <taxon>Zavarziniaceae</taxon>
        <taxon>Zavarzinia</taxon>
    </lineage>
</organism>
<proteinExistence type="predicted"/>
<reference evidence="6 7" key="1">
    <citation type="submission" date="2018-05" db="EMBL/GenBank/DDBJ databases">
        <title>Zavarzinia sp. HR-AS.</title>
        <authorList>
            <person name="Lee Y."/>
            <person name="Jeon C.O."/>
        </authorList>
    </citation>
    <scope>NUCLEOTIDE SEQUENCE [LARGE SCALE GENOMIC DNA]</scope>
    <source>
        <strain evidence="6 7">HR-AS</strain>
    </source>
</reference>
<dbReference type="OrthoDB" id="9777219at2"/>
<dbReference type="InterPro" id="IPR055396">
    <property type="entry name" value="DUF7088"/>
</dbReference>
<accession>A0A317ECL0</accession>
<feature type="coiled-coil region" evidence="1">
    <location>
        <begin position="540"/>
        <end position="609"/>
    </location>
</feature>
<feature type="domain" description="ABC-type uncharacterised transport system" evidence="4">
    <location>
        <begin position="177"/>
        <end position="499"/>
    </location>
</feature>
<sequence>MAPTRVRVAGGLALVLIAALFLATNLIVQVGGAGLRLDLTERQLYTLSPGTRSVLDKLDEPVTLRLFYSATLSNQFPAIKTFAGRVTELLDAFRRAGGGKVRVEIIDPISYTLTEDEAVAAGIQGNDTPSGESFYFGLVGTGPIGGREVIPVITPDRESFLEYDFARMIVSLTAERKPVLGVISSLPLDVGFGGPMAALRGQSHPFAVYSQLSELYDVRQMAPDFVEIGSHVDLLLIAHPPRLGPQQLYAIDQFVMGGGKAVVILDPNAEVAMQGAQRGAPPPQTASDIGPLAAAWGFKVDTEKVVGDGDLATKVTVAGNRRPMDYLVWLRAGKAQMNPADIVTGDLSQVMFATAGAIEKLDGATTNVEPLIETTANAGTFNPVAVRMTGNPEDLAKLFKPEDRRFILAARVTGPARTAFPDGPPKVDEKDQPNPVKPGETPAFGARERAQVKDGSLNLIVIADADVLDDRLWLQDSGQGAGRQAPVPIADNGNLIVNAVENLAGSTDLIAIRGRGPASRPFTVVTDMKKAAEQKFLTRSQELQAKLQATEARIQELRGGANGARSGAIVSAETEKALADARAEVAATRRQLRDVQRSLDVEIERLEANLRFVNMGLVPLVVALVALGLSLARQRRRRARRGVN</sequence>
<evidence type="ECO:0000256" key="1">
    <source>
        <dbReference type="SAM" id="Coils"/>
    </source>
</evidence>
<evidence type="ECO:0000313" key="6">
    <source>
        <dbReference type="EMBL" id="PWR24461.1"/>
    </source>
</evidence>